<evidence type="ECO:0000313" key="2">
    <source>
        <dbReference type="Proteomes" id="UP000198967"/>
    </source>
</evidence>
<dbReference type="EMBL" id="FNBE01000008">
    <property type="protein sequence ID" value="SDF97109.1"/>
    <property type="molecule type" value="Genomic_DNA"/>
</dbReference>
<dbReference type="AlphaFoldDB" id="A0A1G7QGN1"/>
<dbReference type="STRING" id="366584.SAMN05216377_10863"/>
<reference evidence="1 2" key="1">
    <citation type="submission" date="2016-10" db="EMBL/GenBank/DDBJ databases">
        <authorList>
            <person name="de Groot N.N."/>
        </authorList>
    </citation>
    <scope>NUCLEOTIDE SEQUENCE [LARGE SCALE GENOMIC DNA]</scope>
    <source>
        <strain evidence="1 2">CGMCC 4.3143</strain>
    </source>
</reference>
<proteinExistence type="predicted"/>
<protein>
    <submittedName>
        <fullName evidence="1">Uncharacterized protein</fullName>
    </submittedName>
</protein>
<accession>A0A1G7QGN1</accession>
<evidence type="ECO:0000313" key="1">
    <source>
        <dbReference type="EMBL" id="SDF97109.1"/>
    </source>
</evidence>
<keyword evidence="2" id="KW-1185">Reference proteome</keyword>
<gene>
    <name evidence="1" type="ORF">SAMN05216377_10863</name>
</gene>
<name>A0A1G7QGN1_PSEOR</name>
<dbReference type="Proteomes" id="UP000198967">
    <property type="component" value="Unassembled WGS sequence"/>
</dbReference>
<sequence>MAHDVGGVVSLRTHLVEGRDYASLLLVDHLRSRLAEVAR</sequence>
<organism evidence="1 2">
    <name type="scientific">Pseudonocardia oroxyli</name>
    <dbReference type="NCBI Taxonomy" id="366584"/>
    <lineage>
        <taxon>Bacteria</taxon>
        <taxon>Bacillati</taxon>
        <taxon>Actinomycetota</taxon>
        <taxon>Actinomycetes</taxon>
        <taxon>Pseudonocardiales</taxon>
        <taxon>Pseudonocardiaceae</taxon>
        <taxon>Pseudonocardia</taxon>
    </lineage>
</organism>